<evidence type="ECO:0000256" key="5">
    <source>
        <dbReference type="ARBA" id="ARBA00022692"/>
    </source>
</evidence>
<dbReference type="GO" id="GO:0005886">
    <property type="term" value="C:plasma membrane"/>
    <property type="evidence" value="ECO:0007669"/>
    <property type="project" value="UniProtKB-SubCell"/>
</dbReference>
<evidence type="ECO:0000256" key="7">
    <source>
        <dbReference type="ARBA" id="ARBA00022989"/>
    </source>
</evidence>
<keyword evidence="4" id="KW-1003">Cell membrane</keyword>
<dbReference type="InterPro" id="IPR050277">
    <property type="entry name" value="Sodium:Solute_Symporter"/>
</dbReference>
<dbReference type="Gene3D" id="1.20.1730.10">
    <property type="entry name" value="Sodium/glucose cotransporter"/>
    <property type="match status" value="1"/>
</dbReference>
<feature type="transmembrane region" description="Helical" evidence="13">
    <location>
        <begin position="555"/>
        <end position="578"/>
    </location>
</feature>
<keyword evidence="9" id="KW-0406">Ion transport</keyword>
<dbReference type="Pfam" id="PF00474">
    <property type="entry name" value="SSF"/>
    <property type="match status" value="1"/>
</dbReference>
<evidence type="ECO:0000256" key="8">
    <source>
        <dbReference type="ARBA" id="ARBA00023053"/>
    </source>
</evidence>
<evidence type="ECO:0000256" key="3">
    <source>
        <dbReference type="ARBA" id="ARBA00022448"/>
    </source>
</evidence>
<feature type="transmembrane region" description="Helical" evidence="13">
    <location>
        <begin position="81"/>
        <end position="101"/>
    </location>
</feature>
<evidence type="ECO:0000256" key="2">
    <source>
        <dbReference type="ARBA" id="ARBA00006434"/>
    </source>
</evidence>
<dbReference type="PANTHER" id="PTHR48086:SF3">
    <property type="entry name" value="SODIUM_PROLINE SYMPORTER"/>
    <property type="match status" value="1"/>
</dbReference>
<feature type="transmembrane region" description="Helical" evidence="13">
    <location>
        <begin position="590"/>
        <end position="610"/>
    </location>
</feature>
<dbReference type="Gene3D" id="1.10.3210.10">
    <property type="entry name" value="Hypothetical protein af1432"/>
    <property type="match status" value="1"/>
</dbReference>
<sequence length="1166" mass="132128">MLKVNMSNLNIDNIIVIIFLIITLVIALRASRNIKDIAEYAIGNKVFGSGILTITILATYITGSKGIGYAGYVFDDGILPILSTILCGVIFCFSFIIFFILPRIKYFDGCLTTAELMGQIYGIKTRFTIGVLGSFYTITLVTLQIIWLGNVAELLGIPKLWGVIFGGTFLIIYSSIGGIKSITITDLIQFIAVTIMIPIIAYIVLNKVGGIKSLIAKMPIQHFDILHHPNLKDYLIYCVWYIFPAFPLSFPFIQRMLMARNNKQLINSYYISMFFLIIFFVLLTLTGLSATVLKETEDVNMPSKGSEVITYLINNYFFAGAKGILAIGLIGAVMSTADSFLNSGALLLAHDVIKPVCDKKNINIDELKLARYITFGLGVIAVFTASVNNVLPRIQYAGIVDLAKGINIASEIVALIFTIPLIAGIIGLKGNSLSFFVPTIITTVTFIIGKLFFDNELLIPISIAINLISFFTSHLILNKGFIMVKRDDSFVSNSPIKPSYSSKLFISLKSFSKQFINYSQLEIESYGVSANIFALFMIFNYMLPLFMYSYAEPNLYHWILLLRIIGGLMCIGLLLGPYWPSILKIYFPAYYHLTLCICLPFSTTFIFLLEKGNVEWFINITFAIMLLIVLVNWIVFTVLSITGTLLALTIYYSIFDGFMIPNTNVIYTLAYTCFFSVMIGIIFVRRRQQYVHRLFNNQQELRELYCSTTDQLIDALNYQEKLAHGLGKEGLEILKQAQKVTDNLRKQMIVDSSEVFTKAYNKLTSVTKYLEEVATQAKDYIRLEIKSIDINLLLNEVKAKISKLENAPILAFFNTANYKTIECDINLTTKLLINSIMQVQEYNLNNNYIQILIDSTELWYRIDSIKNYTKKIPAIRFVVTTLDKIDELPNFYMGDTTKAAFTLNSPKDLYKAESVKIINAHYGALHYIGFNNEYSIIFVIPLRVGDIRPKVMDLKENNSILQEIIVDSLDAKKIETKLIQDINKKNPNIDIKQIKKAINLIKKYHAKQTRKSGEHFYIHPLIVTDILLQFTSDEDALLSSLLHDIVEDTSMSLSTIEAIFNPTVAKLVNGVTKFEQGRKKLNLSQYENIQKLIAQEDTRVLMIKIADRIHNMRTITYHSSYEKQKKIAEQTLLFYIPIAKQLRLSQAVVELQNLVFEVLNKQQIAT</sequence>
<dbReference type="InterPro" id="IPR001734">
    <property type="entry name" value="Na/solute_symporter"/>
</dbReference>
<reference evidence="15 16" key="2">
    <citation type="journal article" date="2016" name="Int. J. Syst. Evol. Microbiol.">
        <title>Rickettsia amblyommatis sp. nov., a spotted fever group Rickettsia associated with multiple species of Amblyomma ticks in North, Central and South America.</title>
        <authorList>
            <person name="Karpathy S.E."/>
            <person name="Slater K.S."/>
            <person name="Goldsmith C.S."/>
            <person name="Nicholson W.L."/>
            <person name="Paddock C.D."/>
        </authorList>
    </citation>
    <scope>NUCLEOTIDE SEQUENCE [LARGE SCALE GENOMIC DNA]</scope>
    <source>
        <strain evidence="15 16">GAT-30V</strain>
    </source>
</reference>
<dbReference type="InterPro" id="IPR003607">
    <property type="entry name" value="HD/PDEase_dom"/>
</dbReference>
<dbReference type="HOGENOM" id="CLU_009319_0_0_5"/>
<comment type="subcellular location">
    <subcellularLocation>
        <location evidence="1">Cell membrane</location>
        <topology evidence="1">Multi-pass membrane protein</topology>
    </subcellularLocation>
</comment>
<evidence type="ECO:0000256" key="6">
    <source>
        <dbReference type="ARBA" id="ARBA00022847"/>
    </source>
</evidence>
<feature type="transmembrane region" description="Helical" evidence="13">
    <location>
        <begin position="369"/>
        <end position="388"/>
    </location>
</feature>
<feature type="transmembrane region" description="Helical" evidence="13">
    <location>
        <begin position="435"/>
        <end position="453"/>
    </location>
</feature>
<feature type="transmembrane region" description="Helical" evidence="13">
    <location>
        <begin position="234"/>
        <end position="253"/>
    </location>
</feature>
<dbReference type="SUPFAM" id="SSF109604">
    <property type="entry name" value="HD-domain/PDEase-like"/>
    <property type="match status" value="1"/>
</dbReference>
<dbReference type="GO" id="GO:0015293">
    <property type="term" value="F:symporter activity"/>
    <property type="evidence" value="ECO:0007669"/>
    <property type="project" value="UniProtKB-KW"/>
</dbReference>
<evidence type="ECO:0000256" key="13">
    <source>
        <dbReference type="SAM" id="Phobius"/>
    </source>
</evidence>
<evidence type="ECO:0000256" key="1">
    <source>
        <dbReference type="ARBA" id="ARBA00004651"/>
    </source>
</evidence>
<organism evidence="15 16">
    <name type="scientific">Rickettsia amblyommatis (strain GAT-30V)</name>
    <name type="common">Rickettsia amblyommii</name>
    <dbReference type="NCBI Taxonomy" id="1105111"/>
    <lineage>
        <taxon>Bacteria</taxon>
        <taxon>Pseudomonadati</taxon>
        <taxon>Pseudomonadota</taxon>
        <taxon>Alphaproteobacteria</taxon>
        <taxon>Rickettsiales</taxon>
        <taxon>Rickettsiaceae</taxon>
        <taxon>Rickettsieae</taxon>
        <taxon>Rickettsia</taxon>
        <taxon>spotted fever group</taxon>
    </lineage>
</organism>
<feature type="transmembrane region" description="Helical" evidence="13">
    <location>
        <begin position="523"/>
        <end position="543"/>
    </location>
</feature>
<feature type="transmembrane region" description="Helical" evidence="13">
    <location>
        <begin position="666"/>
        <end position="684"/>
    </location>
</feature>
<keyword evidence="10 13" id="KW-0472">Membrane</keyword>
<gene>
    <name evidence="15" type="ordered locus">MCE_04565</name>
</gene>
<feature type="transmembrane region" description="Helical" evidence="13">
    <location>
        <begin position="160"/>
        <end position="179"/>
    </location>
</feature>
<comment type="similarity">
    <text evidence="2">Belongs to the sodium:solute symporter (SSF) (TC 2.A.21) family.</text>
</comment>
<feature type="transmembrane region" description="Helical" evidence="13">
    <location>
        <begin position="127"/>
        <end position="148"/>
    </location>
</feature>
<dbReference type="InterPro" id="IPR038377">
    <property type="entry name" value="Na/Glc_symporter_sf"/>
</dbReference>
<proteinExistence type="inferred from homology"/>
<protein>
    <recommendedName>
        <fullName evidence="14">HD/PDEase domain-containing protein</fullName>
    </recommendedName>
</protein>
<comment type="catalytic activity">
    <reaction evidence="12">
        <text>L-proline(in) + Na(+)(in) = L-proline(out) + Na(+)(out)</text>
        <dbReference type="Rhea" id="RHEA:28967"/>
        <dbReference type="ChEBI" id="CHEBI:29101"/>
        <dbReference type="ChEBI" id="CHEBI:60039"/>
    </reaction>
</comment>
<feature type="domain" description="HD/PDEase" evidence="14">
    <location>
        <begin position="1012"/>
        <end position="1121"/>
    </location>
</feature>
<dbReference type="Proteomes" id="UP000008005">
    <property type="component" value="Chromosome"/>
</dbReference>
<dbReference type="KEGG" id="ram:MCE_04565"/>
<dbReference type="PANTHER" id="PTHR48086">
    <property type="entry name" value="SODIUM/PROLINE SYMPORTER-RELATED"/>
    <property type="match status" value="1"/>
</dbReference>
<dbReference type="Pfam" id="PF13328">
    <property type="entry name" value="HD_4"/>
    <property type="match status" value="1"/>
</dbReference>
<evidence type="ECO:0000256" key="11">
    <source>
        <dbReference type="ARBA" id="ARBA00023201"/>
    </source>
</evidence>
<feature type="transmembrane region" description="Helical" evidence="13">
    <location>
        <begin position="42"/>
        <end position="61"/>
    </location>
</feature>
<evidence type="ECO:0000259" key="14">
    <source>
        <dbReference type="SMART" id="SM00471"/>
    </source>
</evidence>
<keyword evidence="8" id="KW-0915">Sodium</keyword>
<feature type="transmembrane region" description="Helical" evidence="13">
    <location>
        <begin position="186"/>
        <end position="205"/>
    </location>
</feature>
<dbReference type="PROSITE" id="PS50283">
    <property type="entry name" value="NA_SOLUT_SYMP_3"/>
    <property type="match status" value="1"/>
</dbReference>
<feature type="transmembrane region" description="Helical" evidence="13">
    <location>
        <begin position="408"/>
        <end position="428"/>
    </location>
</feature>
<dbReference type="CDD" id="cd10322">
    <property type="entry name" value="SLC5sbd"/>
    <property type="match status" value="1"/>
</dbReference>
<keyword evidence="5 13" id="KW-0812">Transmembrane</keyword>
<feature type="transmembrane region" description="Helical" evidence="13">
    <location>
        <begin position="12"/>
        <end position="30"/>
    </location>
</feature>
<dbReference type="GO" id="GO:0006814">
    <property type="term" value="P:sodium ion transport"/>
    <property type="evidence" value="ECO:0007669"/>
    <property type="project" value="UniProtKB-KW"/>
</dbReference>
<feature type="transmembrane region" description="Helical" evidence="13">
    <location>
        <begin position="643"/>
        <end position="660"/>
    </location>
</feature>
<evidence type="ECO:0000256" key="12">
    <source>
        <dbReference type="ARBA" id="ARBA00033708"/>
    </source>
</evidence>
<dbReference type="EMBL" id="CP003334">
    <property type="protein sequence ID" value="AFC69800.1"/>
    <property type="molecule type" value="Genomic_DNA"/>
</dbReference>
<feature type="transmembrane region" description="Helical" evidence="13">
    <location>
        <begin position="616"/>
        <end position="636"/>
    </location>
</feature>
<evidence type="ECO:0000313" key="15">
    <source>
        <dbReference type="EMBL" id="AFC69800.1"/>
    </source>
</evidence>
<evidence type="ECO:0000256" key="9">
    <source>
        <dbReference type="ARBA" id="ARBA00023065"/>
    </source>
</evidence>
<dbReference type="CDD" id="cd00077">
    <property type="entry name" value="HDc"/>
    <property type="match status" value="1"/>
</dbReference>
<dbReference type="AlphaFoldDB" id="H8K5K6"/>
<evidence type="ECO:0000256" key="4">
    <source>
        <dbReference type="ARBA" id="ARBA00022475"/>
    </source>
</evidence>
<accession>H8K5K6</accession>
<keyword evidence="6" id="KW-0769">Symport</keyword>
<dbReference type="STRING" id="1105111.MCE_04565"/>
<feature type="transmembrane region" description="Helical" evidence="13">
    <location>
        <begin position="459"/>
        <end position="477"/>
    </location>
</feature>
<feature type="transmembrane region" description="Helical" evidence="13">
    <location>
        <begin position="313"/>
        <end position="333"/>
    </location>
</feature>
<evidence type="ECO:0000313" key="16">
    <source>
        <dbReference type="Proteomes" id="UP000008005"/>
    </source>
</evidence>
<feature type="transmembrane region" description="Helical" evidence="13">
    <location>
        <begin position="274"/>
        <end position="293"/>
    </location>
</feature>
<evidence type="ECO:0000256" key="10">
    <source>
        <dbReference type="ARBA" id="ARBA00023136"/>
    </source>
</evidence>
<dbReference type="SMART" id="SM00471">
    <property type="entry name" value="HDc"/>
    <property type="match status" value="1"/>
</dbReference>
<keyword evidence="3" id="KW-0813">Transport</keyword>
<name>H8K5K6_RICAG</name>
<keyword evidence="11" id="KW-0739">Sodium transport</keyword>
<reference evidence="16" key="1">
    <citation type="submission" date="2012-02" db="EMBL/GenBank/DDBJ databases">
        <title>Complete genome sequence of Candidatus Rickettsia amblyommii strain GAT-30V.</title>
        <authorList>
            <person name="Johnson S.L."/>
            <person name="Munk A.C."/>
            <person name="Han S."/>
            <person name="Bruce D.C."/>
            <person name="Dasch G.A."/>
        </authorList>
    </citation>
    <scope>NUCLEOTIDE SEQUENCE [LARGE SCALE GENOMIC DNA]</scope>
    <source>
        <strain evidence="16">GAT-30V</strain>
    </source>
</reference>
<keyword evidence="7 13" id="KW-1133">Transmembrane helix</keyword>